<dbReference type="InterPro" id="IPR050157">
    <property type="entry name" value="PSI_iron-sulfur_center"/>
</dbReference>
<evidence type="ECO:0000313" key="7">
    <source>
        <dbReference type="Proteomes" id="UP001317705"/>
    </source>
</evidence>
<organism evidence="6 7">
    <name type="scientific">Geotalea uraniireducens</name>
    <dbReference type="NCBI Taxonomy" id="351604"/>
    <lineage>
        <taxon>Bacteria</taxon>
        <taxon>Pseudomonadati</taxon>
        <taxon>Thermodesulfobacteriota</taxon>
        <taxon>Desulfuromonadia</taxon>
        <taxon>Geobacterales</taxon>
        <taxon>Geobacteraceae</taxon>
        <taxon>Geotalea</taxon>
    </lineage>
</organism>
<dbReference type="EMBL" id="AP027151">
    <property type="protein sequence ID" value="BDV41640.1"/>
    <property type="molecule type" value="Genomic_DNA"/>
</dbReference>
<evidence type="ECO:0000256" key="3">
    <source>
        <dbReference type="ARBA" id="ARBA00023004"/>
    </source>
</evidence>
<proteinExistence type="predicted"/>
<dbReference type="PROSITE" id="PS00198">
    <property type="entry name" value="4FE4S_FER_1"/>
    <property type="match status" value="2"/>
</dbReference>
<evidence type="ECO:0000256" key="1">
    <source>
        <dbReference type="ARBA" id="ARBA00022485"/>
    </source>
</evidence>
<keyword evidence="4" id="KW-0411">Iron-sulfur</keyword>
<keyword evidence="1" id="KW-0004">4Fe-4S</keyword>
<dbReference type="SUPFAM" id="SSF54862">
    <property type="entry name" value="4Fe-4S ferredoxins"/>
    <property type="match status" value="1"/>
</dbReference>
<dbReference type="Proteomes" id="UP001317705">
    <property type="component" value="Chromosome"/>
</dbReference>
<evidence type="ECO:0000313" key="6">
    <source>
        <dbReference type="EMBL" id="BDV41640.1"/>
    </source>
</evidence>
<sequence length="390" mass="42226">MGTISNAVANRQQHTVAVERAADYRPETIRAALTRLLEPFGGMPAIVRPGERVLLKPNMLAAKAPERAVTTNPAVLQAVIELVQAAGGVALVGDSPGVGSGRRVAEKSGLLTVIEATGAELVEFTESLEVPGEGLFKRFKLARPYLEADKLINLPKLKTHEMMTMTCAVKNLFGAVVGTGKAAWHLQAGADRELFARMLLEIYQLRQPDLTIVDAVVGMEGNGPGSGDPRPIGLLLGGTNALAVDVIAGELLGIPRKLLWTERAAERLGLDGWDRRTIATVGLSVAEGRVADFQLPHLSDVQFGLPRFLKNRLRHYLTARPAADPAACRLCGICRDACPPQAIEIKDGTLQFDYHRCIRCFCCRELCPDGALQVRDGILLKLLKKMHNEI</sequence>
<dbReference type="RefSeq" id="WP_282001646.1">
    <property type="nucleotide sequence ID" value="NZ_AP027151.1"/>
</dbReference>
<dbReference type="PANTHER" id="PTHR24960:SF76">
    <property type="entry name" value="4FE-4S FERREDOXIN-TYPE DOMAIN-CONTAINING PROTEIN"/>
    <property type="match status" value="1"/>
</dbReference>
<feature type="domain" description="4Fe-4S ferredoxin-type" evidence="5">
    <location>
        <begin position="350"/>
        <end position="377"/>
    </location>
</feature>
<feature type="domain" description="4Fe-4S ferredoxin-type" evidence="5">
    <location>
        <begin position="319"/>
        <end position="348"/>
    </location>
</feature>
<evidence type="ECO:0000259" key="5">
    <source>
        <dbReference type="PROSITE" id="PS51379"/>
    </source>
</evidence>
<keyword evidence="2" id="KW-0479">Metal-binding</keyword>
<dbReference type="PANTHER" id="PTHR24960">
    <property type="entry name" value="PHOTOSYSTEM I IRON-SULFUR CENTER-RELATED"/>
    <property type="match status" value="1"/>
</dbReference>
<dbReference type="Pfam" id="PF04015">
    <property type="entry name" value="DUF362"/>
    <property type="match status" value="1"/>
</dbReference>
<dbReference type="Gene3D" id="3.30.70.20">
    <property type="match status" value="1"/>
</dbReference>
<dbReference type="InterPro" id="IPR017900">
    <property type="entry name" value="4Fe4S_Fe_S_CS"/>
</dbReference>
<dbReference type="Pfam" id="PF13237">
    <property type="entry name" value="Fer4_10"/>
    <property type="match status" value="1"/>
</dbReference>
<dbReference type="InterPro" id="IPR017896">
    <property type="entry name" value="4Fe4S_Fe-S-bd"/>
</dbReference>
<accession>A0ABM8EGU4</accession>
<keyword evidence="3" id="KW-0408">Iron</keyword>
<evidence type="ECO:0000256" key="4">
    <source>
        <dbReference type="ARBA" id="ARBA00023014"/>
    </source>
</evidence>
<reference evidence="6 7" key="1">
    <citation type="submission" date="2022-12" db="EMBL/GenBank/DDBJ databases">
        <title>Polyphasic characterization of Geotalea uranireducens NIT-SL11 newly isolated from a complex of sewage sludge and microbially reduced graphene oxide.</title>
        <authorList>
            <person name="Xie L."/>
            <person name="Yoshida N."/>
            <person name="Meng L."/>
        </authorList>
    </citation>
    <scope>NUCLEOTIDE SEQUENCE [LARGE SCALE GENOMIC DNA]</scope>
    <source>
        <strain evidence="6 7">NIT-SL11</strain>
    </source>
</reference>
<dbReference type="PROSITE" id="PS51379">
    <property type="entry name" value="4FE4S_FER_2"/>
    <property type="match status" value="2"/>
</dbReference>
<keyword evidence="7" id="KW-1185">Reference proteome</keyword>
<evidence type="ECO:0000256" key="2">
    <source>
        <dbReference type="ARBA" id="ARBA00022723"/>
    </source>
</evidence>
<name>A0ABM8EGU4_9BACT</name>
<protein>
    <submittedName>
        <fullName evidence="6">(4Fe-4S)-binding protein</fullName>
    </submittedName>
</protein>
<gene>
    <name evidence="6" type="ORF">GURASL_05630</name>
</gene>
<dbReference type="InterPro" id="IPR007160">
    <property type="entry name" value="DUF362"/>
</dbReference>